<comment type="subcellular location">
    <subcellularLocation>
        <location evidence="1">Cell membrane</location>
        <topology evidence="1">Peripheral membrane protein</topology>
    </subcellularLocation>
</comment>
<dbReference type="AlphaFoldDB" id="A0A1E3QMB3"/>
<dbReference type="GO" id="GO:0034599">
    <property type="term" value="P:cellular response to oxidative stress"/>
    <property type="evidence" value="ECO:0007669"/>
    <property type="project" value="UniProtKB-ARBA"/>
</dbReference>
<evidence type="ECO:0000259" key="5">
    <source>
        <dbReference type="PROSITE" id="PS50902"/>
    </source>
</evidence>
<dbReference type="GO" id="GO:0010181">
    <property type="term" value="F:FMN binding"/>
    <property type="evidence" value="ECO:0007669"/>
    <property type="project" value="InterPro"/>
</dbReference>
<dbReference type="GeneID" id="30149749"/>
<dbReference type="InterPro" id="IPR008254">
    <property type="entry name" value="Flavodoxin/NO_synth"/>
</dbReference>
<dbReference type="OrthoDB" id="504689at2759"/>
<gene>
    <name evidence="6" type="ORF">BABINDRAFT_38831</name>
</gene>
<proteinExistence type="inferred from homology"/>
<dbReference type="GO" id="GO:0032126">
    <property type="term" value="C:eisosome"/>
    <property type="evidence" value="ECO:0007669"/>
    <property type="project" value="EnsemblFungi"/>
</dbReference>
<dbReference type="GO" id="GO:0005737">
    <property type="term" value="C:cytoplasm"/>
    <property type="evidence" value="ECO:0007669"/>
    <property type="project" value="EnsemblFungi"/>
</dbReference>
<dbReference type="PANTHER" id="PTHR30546">
    <property type="entry name" value="FLAVODOXIN-RELATED PROTEIN WRBA-RELATED"/>
    <property type="match status" value="1"/>
</dbReference>
<dbReference type="FunFam" id="3.40.50.360:FF:000001">
    <property type="entry name" value="NAD(P)H dehydrogenase (Quinone) FQR1-like"/>
    <property type="match status" value="1"/>
</dbReference>
<dbReference type="InterPro" id="IPR010089">
    <property type="entry name" value="Flavoprotein_WrbA-like"/>
</dbReference>
<name>A0A1E3QMB3_9ASCO</name>
<protein>
    <recommendedName>
        <fullName evidence="5">Flavodoxin-like domain-containing protein</fullName>
    </recommendedName>
</protein>
<dbReference type="InterPro" id="IPR005025">
    <property type="entry name" value="FMN_Rdtase-like_dom"/>
</dbReference>
<organism evidence="6 7">
    <name type="scientific">Babjeviella inositovora NRRL Y-12698</name>
    <dbReference type="NCBI Taxonomy" id="984486"/>
    <lineage>
        <taxon>Eukaryota</taxon>
        <taxon>Fungi</taxon>
        <taxon>Dikarya</taxon>
        <taxon>Ascomycota</taxon>
        <taxon>Saccharomycotina</taxon>
        <taxon>Pichiomycetes</taxon>
        <taxon>Serinales incertae sedis</taxon>
        <taxon>Babjeviella</taxon>
    </lineage>
</organism>
<feature type="domain" description="Flavodoxin-like" evidence="5">
    <location>
        <begin position="3"/>
        <end position="193"/>
    </location>
</feature>
<dbReference type="NCBIfam" id="TIGR01755">
    <property type="entry name" value="flav_wrbA"/>
    <property type="match status" value="1"/>
</dbReference>
<dbReference type="InterPro" id="IPR029039">
    <property type="entry name" value="Flavoprotein-like_sf"/>
</dbReference>
<dbReference type="SUPFAM" id="SSF52218">
    <property type="entry name" value="Flavoproteins"/>
    <property type="match status" value="1"/>
</dbReference>
<dbReference type="Gene3D" id="3.40.50.360">
    <property type="match status" value="1"/>
</dbReference>
<dbReference type="RefSeq" id="XP_018984153.1">
    <property type="nucleotide sequence ID" value="XM_019131896.1"/>
</dbReference>
<comment type="function">
    <text evidence="3">Flavodoxin-like protein (FLP) that plays a role in cell wall integrity, oxidative stress protection and virulence. FLPs act as NAD(P)H quinone oxidoreductases. Reduces ubiquinone (coenzyme Q), enabling it to serve as an antioxidant in the membrane.</text>
</comment>
<dbReference type="NCBIfam" id="NF002999">
    <property type="entry name" value="PRK03767.1"/>
    <property type="match status" value="1"/>
</dbReference>
<evidence type="ECO:0000256" key="2">
    <source>
        <dbReference type="ARBA" id="ARBA00006961"/>
    </source>
</evidence>
<dbReference type="Pfam" id="PF03358">
    <property type="entry name" value="FMN_red"/>
    <property type="match status" value="1"/>
</dbReference>
<sequence length="260" mass="26744">MKIAIIQYSTYGHITTLAEAVAAGIRQAAPSVQVDLFQVPETLTPEVLAAIHAPEKPTLPLASTATLVEYDAFVFGVPTRFGTMPAQWSTFWDTTGGLWGSGALHGKPVSLFVSTGSQGGGQETTVRSFLSTITHHGMVYVPLGYKTVFGDVASLEEIRGGSPYGAGMFAGVDGSRVASGVELKVAEQQGRDFAVTAAKFVSADSAADAAKAAPIAEQKAVQAESAAPVAAAEPKAEARAKQSAPAAASEKKSSGCCVIV</sequence>
<dbReference type="GO" id="GO:0160020">
    <property type="term" value="P:positive regulation of ferroptosis"/>
    <property type="evidence" value="ECO:0007669"/>
    <property type="project" value="EnsemblFungi"/>
</dbReference>
<feature type="region of interest" description="Disordered" evidence="4">
    <location>
        <begin position="237"/>
        <end position="260"/>
    </location>
</feature>
<reference evidence="7" key="1">
    <citation type="submission" date="2016-05" db="EMBL/GenBank/DDBJ databases">
        <title>Comparative genomics of biotechnologically important yeasts.</title>
        <authorList>
            <consortium name="DOE Joint Genome Institute"/>
            <person name="Riley R."/>
            <person name="Haridas S."/>
            <person name="Wolfe K.H."/>
            <person name="Lopes M.R."/>
            <person name="Hittinger C.T."/>
            <person name="Goker M."/>
            <person name="Salamov A."/>
            <person name="Wisecaver J."/>
            <person name="Long T.M."/>
            <person name="Aerts A.L."/>
            <person name="Barry K."/>
            <person name="Choi C."/>
            <person name="Clum A."/>
            <person name="Coughlan A.Y."/>
            <person name="Deshpande S."/>
            <person name="Douglass A.P."/>
            <person name="Hanson S.J."/>
            <person name="Klenk H.-P."/>
            <person name="Labutti K."/>
            <person name="Lapidus A."/>
            <person name="Lindquist E."/>
            <person name="Lipzen A."/>
            <person name="Meier-Kolthoff J.P."/>
            <person name="Ohm R.A."/>
            <person name="Otillar R.P."/>
            <person name="Pangilinan J."/>
            <person name="Peng Y."/>
            <person name="Rokas A."/>
            <person name="Rosa C.A."/>
            <person name="Scheuner C."/>
            <person name="Sibirny A.A."/>
            <person name="Slot J.C."/>
            <person name="Stielow J.B."/>
            <person name="Sun H."/>
            <person name="Kurtzman C.P."/>
            <person name="Blackwell M."/>
            <person name="Grigoriev I.V."/>
            <person name="Jeffries T.W."/>
        </authorList>
    </citation>
    <scope>NUCLEOTIDE SEQUENCE [LARGE SCALE GENOMIC DNA]</scope>
    <source>
        <strain evidence="7">NRRL Y-12698</strain>
    </source>
</reference>
<accession>A0A1E3QMB3</accession>
<dbReference type="Proteomes" id="UP000094336">
    <property type="component" value="Unassembled WGS sequence"/>
</dbReference>
<dbReference type="GO" id="GO:0003955">
    <property type="term" value="F:NAD(P)H dehydrogenase (quinone) activity"/>
    <property type="evidence" value="ECO:0007669"/>
    <property type="project" value="InterPro"/>
</dbReference>
<dbReference type="PANTHER" id="PTHR30546:SF23">
    <property type="entry name" value="FLAVOPROTEIN-LIKE PROTEIN YCP4-RELATED"/>
    <property type="match status" value="1"/>
</dbReference>
<keyword evidence="7" id="KW-1185">Reference proteome</keyword>
<dbReference type="PROSITE" id="PS50902">
    <property type="entry name" value="FLAVODOXIN_LIKE"/>
    <property type="match status" value="1"/>
</dbReference>
<evidence type="ECO:0000313" key="7">
    <source>
        <dbReference type="Proteomes" id="UP000094336"/>
    </source>
</evidence>
<dbReference type="EMBL" id="KV454434">
    <property type="protein sequence ID" value="ODQ78825.1"/>
    <property type="molecule type" value="Genomic_DNA"/>
</dbReference>
<evidence type="ECO:0000256" key="3">
    <source>
        <dbReference type="ARBA" id="ARBA00053955"/>
    </source>
</evidence>
<dbReference type="GO" id="GO:0005886">
    <property type="term" value="C:plasma membrane"/>
    <property type="evidence" value="ECO:0007669"/>
    <property type="project" value="UniProtKB-SubCell"/>
</dbReference>
<dbReference type="STRING" id="984486.A0A1E3QMB3"/>
<evidence type="ECO:0000313" key="6">
    <source>
        <dbReference type="EMBL" id="ODQ78825.1"/>
    </source>
</evidence>
<evidence type="ECO:0000256" key="1">
    <source>
        <dbReference type="ARBA" id="ARBA00004202"/>
    </source>
</evidence>
<evidence type="ECO:0000256" key="4">
    <source>
        <dbReference type="SAM" id="MobiDB-lite"/>
    </source>
</evidence>
<comment type="similarity">
    <text evidence="2">Belongs to the WrbA family.</text>
</comment>